<evidence type="ECO:0000313" key="2">
    <source>
        <dbReference type="Proteomes" id="UP001066276"/>
    </source>
</evidence>
<comment type="caution">
    <text evidence="1">The sequence shown here is derived from an EMBL/GenBank/DDBJ whole genome shotgun (WGS) entry which is preliminary data.</text>
</comment>
<evidence type="ECO:0000313" key="1">
    <source>
        <dbReference type="EMBL" id="KAJ1093802.1"/>
    </source>
</evidence>
<dbReference type="EMBL" id="JANPWB010000015">
    <property type="protein sequence ID" value="KAJ1093802.1"/>
    <property type="molecule type" value="Genomic_DNA"/>
</dbReference>
<evidence type="ECO:0008006" key="3">
    <source>
        <dbReference type="Google" id="ProtNLM"/>
    </source>
</evidence>
<keyword evidence="2" id="KW-1185">Reference proteome</keyword>
<gene>
    <name evidence="1" type="ORF">NDU88_006894</name>
</gene>
<dbReference type="AlphaFoldDB" id="A0AAV7LRR8"/>
<name>A0AAV7LRR8_PLEWA</name>
<reference evidence="1" key="1">
    <citation type="journal article" date="2022" name="bioRxiv">
        <title>Sequencing and chromosome-scale assembly of the giantPleurodeles waltlgenome.</title>
        <authorList>
            <person name="Brown T."/>
            <person name="Elewa A."/>
            <person name="Iarovenko S."/>
            <person name="Subramanian E."/>
            <person name="Araus A.J."/>
            <person name="Petzold A."/>
            <person name="Susuki M."/>
            <person name="Suzuki K.-i.T."/>
            <person name="Hayashi T."/>
            <person name="Toyoda A."/>
            <person name="Oliveira C."/>
            <person name="Osipova E."/>
            <person name="Leigh N.D."/>
            <person name="Simon A."/>
            <person name="Yun M.H."/>
        </authorList>
    </citation>
    <scope>NUCLEOTIDE SEQUENCE</scope>
    <source>
        <strain evidence="1">20211129_DDA</strain>
        <tissue evidence="1">Liver</tissue>
    </source>
</reference>
<sequence>MGRYFYWFLWAGLPIGRNLRPSSRGGLQGRLPLPGPHLLYGLRARLLQFRARSALAALDCATASPPASVVARRPLFRRHVRPEFPVGASDPAVVV</sequence>
<proteinExistence type="predicted"/>
<protein>
    <recommendedName>
        <fullName evidence="3">Secreted protein</fullName>
    </recommendedName>
</protein>
<organism evidence="1 2">
    <name type="scientific">Pleurodeles waltl</name>
    <name type="common">Iberian ribbed newt</name>
    <dbReference type="NCBI Taxonomy" id="8319"/>
    <lineage>
        <taxon>Eukaryota</taxon>
        <taxon>Metazoa</taxon>
        <taxon>Chordata</taxon>
        <taxon>Craniata</taxon>
        <taxon>Vertebrata</taxon>
        <taxon>Euteleostomi</taxon>
        <taxon>Amphibia</taxon>
        <taxon>Batrachia</taxon>
        <taxon>Caudata</taxon>
        <taxon>Salamandroidea</taxon>
        <taxon>Salamandridae</taxon>
        <taxon>Pleurodelinae</taxon>
        <taxon>Pleurodeles</taxon>
    </lineage>
</organism>
<accession>A0AAV7LRR8</accession>
<dbReference type="Proteomes" id="UP001066276">
    <property type="component" value="Chromosome 11"/>
</dbReference>